<dbReference type="PROSITE" id="PS00107">
    <property type="entry name" value="PROTEIN_KINASE_ATP"/>
    <property type="match status" value="1"/>
</dbReference>
<accession>A0AAD1UMM1</accession>
<sequence length="385" mass="45113">MGNCKCSPIESCELFDSDPTPKAICITDFEPDCVIGKGGFGKVKKVKHKLDDKLYAMKEMLKIRVCGKKSIASVLEERNILETLHHPLLINMKYAFQTRSHLYLIMDLLTGGDMRYHLINRVKFKEKETRFIVACMVLALEYIHSNGYIHRDIKPENLVFDAEGYVHITDFGISKKMRPNNKVDTSGTPGYMAPEIMCRQNYNYSVDYFAVGVIAFECMFQRRPFLGRTKREIRDYMCNTDVQIRQSKIPFGWSYESADFINLCIKRKKFERIGHRGIEEVKSHAWLKDFDWEGLRNKTLKPPFTPPMKDNYDTRNSTYMFKDDYSQKSLKEVKGMMDGKIKEIDDLQKYFTNYYYDYRERERDAFLMTPTLAKDLKGTGTKFMT</sequence>
<dbReference type="EC" id="2.7.11.1" evidence="1"/>
<dbReference type="GO" id="GO:0035556">
    <property type="term" value="P:intracellular signal transduction"/>
    <property type="evidence" value="ECO:0007669"/>
    <property type="project" value="TreeGrafter"/>
</dbReference>
<reference evidence="13" key="1">
    <citation type="submission" date="2023-07" db="EMBL/GenBank/DDBJ databases">
        <authorList>
            <consortium name="AG Swart"/>
            <person name="Singh M."/>
            <person name="Singh A."/>
            <person name="Seah K."/>
            <person name="Emmerich C."/>
        </authorList>
    </citation>
    <scope>NUCLEOTIDE SEQUENCE</scope>
    <source>
        <strain evidence="13">DP1</strain>
    </source>
</reference>
<comment type="catalytic activity">
    <reaction evidence="8">
        <text>L-seryl-[protein] + ATP = O-phospho-L-seryl-[protein] + ADP + H(+)</text>
        <dbReference type="Rhea" id="RHEA:17989"/>
        <dbReference type="Rhea" id="RHEA-COMP:9863"/>
        <dbReference type="Rhea" id="RHEA-COMP:11604"/>
        <dbReference type="ChEBI" id="CHEBI:15378"/>
        <dbReference type="ChEBI" id="CHEBI:29999"/>
        <dbReference type="ChEBI" id="CHEBI:30616"/>
        <dbReference type="ChEBI" id="CHEBI:83421"/>
        <dbReference type="ChEBI" id="CHEBI:456216"/>
        <dbReference type="EC" id="2.7.11.1"/>
    </reaction>
</comment>
<feature type="domain" description="AGC-kinase C-terminal" evidence="12">
    <location>
        <begin position="288"/>
        <end position="366"/>
    </location>
</feature>
<dbReference type="AlphaFoldDB" id="A0AAD1UMM1"/>
<name>A0AAD1UMM1_EUPCR</name>
<dbReference type="InterPro" id="IPR011009">
    <property type="entry name" value="Kinase-like_dom_sf"/>
</dbReference>
<dbReference type="SUPFAM" id="SSF56112">
    <property type="entry name" value="Protein kinase-like (PK-like)"/>
    <property type="match status" value="1"/>
</dbReference>
<dbReference type="InterPro" id="IPR017441">
    <property type="entry name" value="Protein_kinase_ATP_BS"/>
</dbReference>
<organism evidence="13 14">
    <name type="scientific">Euplotes crassus</name>
    <dbReference type="NCBI Taxonomy" id="5936"/>
    <lineage>
        <taxon>Eukaryota</taxon>
        <taxon>Sar</taxon>
        <taxon>Alveolata</taxon>
        <taxon>Ciliophora</taxon>
        <taxon>Intramacronucleata</taxon>
        <taxon>Spirotrichea</taxon>
        <taxon>Hypotrichia</taxon>
        <taxon>Euplotida</taxon>
        <taxon>Euplotidae</taxon>
        <taxon>Moneuplotes</taxon>
    </lineage>
</organism>
<keyword evidence="14" id="KW-1185">Reference proteome</keyword>
<evidence type="ECO:0000313" key="13">
    <source>
        <dbReference type="EMBL" id="CAI2372278.1"/>
    </source>
</evidence>
<dbReference type="PROSITE" id="PS00108">
    <property type="entry name" value="PROTEIN_KINASE_ST"/>
    <property type="match status" value="1"/>
</dbReference>
<feature type="binding site" evidence="9">
    <location>
        <position position="58"/>
    </location>
    <ligand>
        <name>ATP</name>
        <dbReference type="ChEBI" id="CHEBI:30616"/>
    </ligand>
</feature>
<comment type="caution">
    <text evidence="13">The sequence shown here is derived from an EMBL/GenBank/DDBJ whole genome shotgun (WGS) entry which is preliminary data.</text>
</comment>
<comment type="similarity">
    <text evidence="10">Belongs to the protein kinase superfamily.</text>
</comment>
<dbReference type="SMART" id="SM00220">
    <property type="entry name" value="S_TKc"/>
    <property type="match status" value="1"/>
</dbReference>
<feature type="domain" description="Protein kinase" evidence="11">
    <location>
        <begin position="29"/>
        <end position="287"/>
    </location>
</feature>
<dbReference type="InterPro" id="IPR008271">
    <property type="entry name" value="Ser/Thr_kinase_AS"/>
</dbReference>
<evidence type="ECO:0000259" key="11">
    <source>
        <dbReference type="PROSITE" id="PS50011"/>
    </source>
</evidence>
<dbReference type="GO" id="GO:0004674">
    <property type="term" value="F:protein serine/threonine kinase activity"/>
    <property type="evidence" value="ECO:0007669"/>
    <property type="project" value="UniProtKB-KW"/>
</dbReference>
<dbReference type="Pfam" id="PF00069">
    <property type="entry name" value="Pkinase"/>
    <property type="match status" value="1"/>
</dbReference>
<dbReference type="Gene3D" id="1.10.510.10">
    <property type="entry name" value="Transferase(Phosphotransferase) domain 1"/>
    <property type="match status" value="1"/>
</dbReference>
<keyword evidence="5" id="KW-0418">Kinase</keyword>
<evidence type="ECO:0000256" key="6">
    <source>
        <dbReference type="ARBA" id="ARBA00022840"/>
    </source>
</evidence>
<dbReference type="InterPro" id="IPR050236">
    <property type="entry name" value="Ser_Thr_kinase_AGC"/>
</dbReference>
<evidence type="ECO:0000313" key="14">
    <source>
        <dbReference type="Proteomes" id="UP001295684"/>
    </source>
</evidence>
<dbReference type="PROSITE" id="PS51285">
    <property type="entry name" value="AGC_KINASE_CTER"/>
    <property type="match status" value="1"/>
</dbReference>
<evidence type="ECO:0000256" key="10">
    <source>
        <dbReference type="RuleBase" id="RU000304"/>
    </source>
</evidence>
<keyword evidence="2 10" id="KW-0723">Serine/threonine-protein kinase</keyword>
<evidence type="ECO:0000256" key="1">
    <source>
        <dbReference type="ARBA" id="ARBA00012513"/>
    </source>
</evidence>
<dbReference type="InterPro" id="IPR000719">
    <property type="entry name" value="Prot_kinase_dom"/>
</dbReference>
<dbReference type="InterPro" id="IPR000961">
    <property type="entry name" value="AGC-kinase_C"/>
</dbReference>
<dbReference type="GO" id="GO:0005524">
    <property type="term" value="F:ATP binding"/>
    <property type="evidence" value="ECO:0007669"/>
    <property type="project" value="UniProtKB-UniRule"/>
</dbReference>
<dbReference type="FunFam" id="1.10.510.10:FF:000454">
    <property type="entry name" value="Uncharacterized protein"/>
    <property type="match status" value="1"/>
</dbReference>
<keyword evidence="6 9" id="KW-0067">ATP-binding</keyword>
<evidence type="ECO:0000256" key="9">
    <source>
        <dbReference type="PROSITE-ProRule" id="PRU10141"/>
    </source>
</evidence>
<proteinExistence type="inferred from homology"/>
<evidence type="ECO:0000259" key="12">
    <source>
        <dbReference type="PROSITE" id="PS51285"/>
    </source>
</evidence>
<evidence type="ECO:0000256" key="4">
    <source>
        <dbReference type="ARBA" id="ARBA00022741"/>
    </source>
</evidence>
<keyword evidence="3" id="KW-0808">Transferase</keyword>
<dbReference type="EMBL" id="CAMPGE010013554">
    <property type="protein sequence ID" value="CAI2372278.1"/>
    <property type="molecule type" value="Genomic_DNA"/>
</dbReference>
<dbReference type="PROSITE" id="PS50011">
    <property type="entry name" value="PROTEIN_KINASE_DOM"/>
    <property type="match status" value="1"/>
</dbReference>
<dbReference type="PANTHER" id="PTHR24356">
    <property type="entry name" value="SERINE/THREONINE-PROTEIN KINASE"/>
    <property type="match status" value="1"/>
</dbReference>
<gene>
    <name evidence="13" type="ORF">ECRASSUSDP1_LOCUS13606</name>
</gene>
<protein>
    <recommendedName>
        <fullName evidence="1">non-specific serine/threonine protein kinase</fullName>
        <ecNumber evidence="1">2.7.11.1</ecNumber>
    </recommendedName>
</protein>
<dbReference type="PANTHER" id="PTHR24356:SF374">
    <property type="entry name" value="PROTEIN KINASE DOMAIN-CONTAINING PROTEIN"/>
    <property type="match status" value="1"/>
</dbReference>
<dbReference type="Proteomes" id="UP001295684">
    <property type="component" value="Unassembled WGS sequence"/>
</dbReference>
<evidence type="ECO:0000256" key="5">
    <source>
        <dbReference type="ARBA" id="ARBA00022777"/>
    </source>
</evidence>
<evidence type="ECO:0000256" key="7">
    <source>
        <dbReference type="ARBA" id="ARBA00047899"/>
    </source>
</evidence>
<evidence type="ECO:0000256" key="2">
    <source>
        <dbReference type="ARBA" id="ARBA00022527"/>
    </source>
</evidence>
<keyword evidence="4 9" id="KW-0547">Nucleotide-binding</keyword>
<evidence type="ECO:0000256" key="8">
    <source>
        <dbReference type="ARBA" id="ARBA00048679"/>
    </source>
</evidence>
<dbReference type="Gene3D" id="3.30.200.20">
    <property type="entry name" value="Phosphorylase Kinase, domain 1"/>
    <property type="match status" value="1"/>
</dbReference>
<evidence type="ECO:0000256" key="3">
    <source>
        <dbReference type="ARBA" id="ARBA00022679"/>
    </source>
</evidence>
<comment type="catalytic activity">
    <reaction evidence="7">
        <text>L-threonyl-[protein] + ATP = O-phospho-L-threonyl-[protein] + ADP + H(+)</text>
        <dbReference type="Rhea" id="RHEA:46608"/>
        <dbReference type="Rhea" id="RHEA-COMP:11060"/>
        <dbReference type="Rhea" id="RHEA-COMP:11605"/>
        <dbReference type="ChEBI" id="CHEBI:15378"/>
        <dbReference type="ChEBI" id="CHEBI:30013"/>
        <dbReference type="ChEBI" id="CHEBI:30616"/>
        <dbReference type="ChEBI" id="CHEBI:61977"/>
        <dbReference type="ChEBI" id="CHEBI:456216"/>
        <dbReference type="EC" id="2.7.11.1"/>
    </reaction>
</comment>